<dbReference type="AlphaFoldDB" id="A0A183V5F2"/>
<dbReference type="WBParaSite" id="TCNE_0001597301-mRNA-1">
    <property type="protein sequence ID" value="TCNE_0001597301-mRNA-1"/>
    <property type="gene ID" value="TCNE_0001597301"/>
</dbReference>
<gene>
    <name evidence="1" type="ORF">TCNE_LOCUS15973</name>
</gene>
<proteinExistence type="predicted"/>
<reference evidence="3" key="1">
    <citation type="submission" date="2016-06" db="UniProtKB">
        <authorList>
            <consortium name="WormBaseParasite"/>
        </authorList>
    </citation>
    <scope>IDENTIFICATION</scope>
</reference>
<dbReference type="EMBL" id="UYWY01023235">
    <property type="protein sequence ID" value="VDM47294.1"/>
    <property type="molecule type" value="Genomic_DNA"/>
</dbReference>
<keyword evidence="2" id="KW-1185">Reference proteome</keyword>
<evidence type="ECO:0000313" key="1">
    <source>
        <dbReference type="EMBL" id="VDM47294.1"/>
    </source>
</evidence>
<protein>
    <submittedName>
        <fullName evidence="1 3">Uncharacterized protein</fullName>
    </submittedName>
</protein>
<sequence>MSDEEDVKGVKDKIVLNGLELNDANKKCDINKSNEKSEKDTKKDLVSLKEIVGFLSSLSNYSFVNR</sequence>
<accession>A0A183V5F2</accession>
<dbReference type="Proteomes" id="UP000050794">
    <property type="component" value="Unassembled WGS sequence"/>
</dbReference>
<reference evidence="1 2" key="2">
    <citation type="submission" date="2018-11" db="EMBL/GenBank/DDBJ databases">
        <authorList>
            <consortium name="Pathogen Informatics"/>
        </authorList>
    </citation>
    <scope>NUCLEOTIDE SEQUENCE [LARGE SCALE GENOMIC DNA]</scope>
</reference>
<evidence type="ECO:0000313" key="2">
    <source>
        <dbReference type="Proteomes" id="UP000050794"/>
    </source>
</evidence>
<evidence type="ECO:0000313" key="3">
    <source>
        <dbReference type="WBParaSite" id="TCNE_0001597301-mRNA-1"/>
    </source>
</evidence>
<name>A0A183V5F2_TOXCA</name>
<organism evidence="2 3">
    <name type="scientific">Toxocara canis</name>
    <name type="common">Canine roundworm</name>
    <dbReference type="NCBI Taxonomy" id="6265"/>
    <lineage>
        <taxon>Eukaryota</taxon>
        <taxon>Metazoa</taxon>
        <taxon>Ecdysozoa</taxon>
        <taxon>Nematoda</taxon>
        <taxon>Chromadorea</taxon>
        <taxon>Rhabditida</taxon>
        <taxon>Spirurina</taxon>
        <taxon>Ascaridomorpha</taxon>
        <taxon>Ascaridoidea</taxon>
        <taxon>Toxocaridae</taxon>
        <taxon>Toxocara</taxon>
    </lineage>
</organism>